<reference evidence="4" key="1">
    <citation type="journal article" date="2011" name="J. Bacteriol.">
        <title>Genome sequences of eight morphologically diverse alphaproteobacteria.</title>
        <authorList>
            <consortium name="US DOE Joint Genome Institute"/>
            <person name="Brown P.J."/>
            <person name="Kysela D.T."/>
            <person name="Buechlein A."/>
            <person name="Hemmerich C."/>
            <person name="Brun Y.V."/>
        </authorList>
    </citation>
    <scope>NUCLEOTIDE SEQUENCE [LARGE SCALE GENOMIC DNA]</scope>
    <source>
        <strain evidence="4">ATCC 51888 / DSM 1869 / NCIB 11706 / TK 0415</strain>
    </source>
</reference>
<dbReference type="InterPro" id="IPR011992">
    <property type="entry name" value="EF-hand-dom_pair"/>
</dbReference>
<feature type="signal peptide" evidence="1">
    <location>
        <begin position="1"/>
        <end position="20"/>
    </location>
</feature>
<dbReference type="eggNOG" id="COG5126">
    <property type="taxonomic scope" value="Bacteria"/>
</dbReference>
<evidence type="ECO:0000313" key="4">
    <source>
        <dbReference type="Proteomes" id="UP000002033"/>
    </source>
</evidence>
<dbReference type="OrthoDB" id="8450861at2"/>
<dbReference type="PROSITE" id="PS50222">
    <property type="entry name" value="EF_HAND_2"/>
    <property type="match status" value="1"/>
</dbReference>
<dbReference type="GO" id="GO:0005509">
    <property type="term" value="F:calcium ion binding"/>
    <property type="evidence" value="ECO:0007669"/>
    <property type="project" value="InterPro"/>
</dbReference>
<feature type="chain" id="PRO_5003116465" description="EF-hand domain-containing protein" evidence="1">
    <location>
        <begin position="21"/>
        <end position="100"/>
    </location>
</feature>
<feature type="domain" description="EF-hand" evidence="2">
    <location>
        <begin position="18"/>
        <end position="53"/>
    </location>
</feature>
<keyword evidence="4" id="KW-1185">Reference proteome</keyword>
<evidence type="ECO:0000313" key="3">
    <source>
        <dbReference type="EMBL" id="ADJ23141.1"/>
    </source>
</evidence>
<dbReference type="Pfam" id="PF13202">
    <property type="entry name" value="EF-hand_5"/>
    <property type="match status" value="1"/>
</dbReference>
<dbReference type="STRING" id="582899.Hden_1329"/>
<dbReference type="AlphaFoldDB" id="D8JX05"/>
<dbReference type="Gene3D" id="1.10.238.10">
    <property type="entry name" value="EF-hand"/>
    <property type="match status" value="1"/>
</dbReference>
<evidence type="ECO:0000259" key="2">
    <source>
        <dbReference type="PROSITE" id="PS50222"/>
    </source>
</evidence>
<protein>
    <recommendedName>
        <fullName evidence="2">EF-hand domain-containing protein</fullName>
    </recommendedName>
</protein>
<accession>D8JX05</accession>
<dbReference type="EMBL" id="CP002083">
    <property type="protein sequence ID" value="ADJ23141.1"/>
    <property type="molecule type" value="Genomic_DNA"/>
</dbReference>
<dbReference type="RefSeq" id="WP_013215356.1">
    <property type="nucleotide sequence ID" value="NC_014313.1"/>
</dbReference>
<sequence length="100" mass="10974" precursor="true">MTRAIFATAAILLFSGAAYADDWASKFKQLDTDGNGSISRTEWEANVATLKLDPAPTFTAMDQDVNNSVDSDEWAQAEKMAKAFPVACKSSKESWCPKQY</sequence>
<dbReference type="HOGENOM" id="CLU_2355914_0_0_5"/>
<gene>
    <name evidence="3" type="ordered locus">Hden_1329</name>
</gene>
<dbReference type="SUPFAM" id="SSF47473">
    <property type="entry name" value="EF-hand"/>
    <property type="match status" value="1"/>
</dbReference>
<dbReference type="KEGG" id="hdn:Hden_1329"/>
<dbReference type="PROSITE" id="PS00018">
    <property type="entry name" value="EF_HAND_1"/>
    <property type="match status" value="1"/>
</dbReference>
<evidence type="ECO:0000256" key="1">
    <source>
        <dbReference type="SAM" id="SignalP"/>
    </source>
</evidence>
<dbReference type="InterPro" id="IPR002048">
    <property type="entry name" value="EF_hand_dom"/>
</dbReference>
<organism evidence="3 4">
    <name type="scientific">Hyphomicrobium denitrificans (strain ATCC 51888 / DSM 1869 / NCIMB 11706 / TK 0415)</name>
    <dbReference type="NCBI Taxonomy" id="582899"/>
    <lineage>
        <taxon>Bacteria</taxon>
        <taxon>Pseudomonadati</taxon>
        <taxon>Pseudomonadota</taxon>
        <taxon>Alphaproteobacteria</taxon>
        <taxon>Hyphomicrobiales</taxon>
        <taxon>Hyphomicrobiaceae</taxon>
        <taxon>Hyphomicrobium</taxon>
    </lineage>
</organism>
<keyword evidence="1" id="KW-0732">Signal</keyword>
<dbReference type="Proteomes" id="UP000002033">
    <property type="component" value="Chromosome"/>
</dbReference>
<name>D8JX05_HYPDA</name>
<dbReference type="InterPro" id="IPR018247">
    <property type="entry name" value="EF_Hand_1_Ca_BS"/>
</dbReference>
<proteinExistence type="predicted"/>